<proteinExistence type="predicted"/>
<evidence type="ECO:0000313" key="1">
    <source>
        <dbReference type="EMBL" id="CAG8524576.1"/>
    </source>
</evidence>
<dbReference type="OrthoDB" id="2470759at2759"/>
<protein>
    <submittedName>
        <fullName evidence="1">8982_t:CDS:1</fullName>
    </submittedName>
</protein>
<comment type="caution">
    <text evidence="1">The sequence shown here is derived from an EMBL/GenBank/DDBJ whole genome shotgun (WGS) entry which is preliminary data.</text>
</comment>
<reference evidence="1" key="1">
    <citation type="submission" date="2021-06" db="EMBL/GenBank/DDBJ databases">
        <authorList>
            <person name="Kallberg Y."/>
            <person name="Tangrot J."/>
            <person name="Rosling A."/>
        </authorList>
    </citation>
    <scope>NUCLEOTIDE SEQUENCE</scope>
    <source>
        <strain evidence="1">MA453B</strain>
    </source>
</reference>
<accession>A0A9N9ABX2</accession>
<name>A0A9N9ABX2_9GLOM</name>
<dbReference type="AlphaFoldDB" id="A0A9N9ABX2"/>
<gene>
    <name evidence="1" type="ORF">DERYTH_LOCUS4042</name>
</gene>
<dbReference type="Proteomes" id="UP000789405">
    <property type="component" value="Unassembled WGS sequence"/>
</dbReference>
<dbReference type="EMBL" id="CAJVPY010001503">
    <property type="protein sequence ID" value="CAG8524576.1"/>
    <property type="molecule type" value="Genomic_DNA"/>
</dbReference>
<sequence length="125" mass="14766">MLWNSKLPEEEKQIWYIFGLKKQYLYKVKAFLFETYNQAKQLVLIMEVRIKGIKKEVKNIVNNRDINVTSKLEKNKIEDFLVINNKTMNDNPNNDDNNNKNLKVVDGLDHCDEAEVDEDKSIAFK</sequence>
<keyword evidence="2" id="KW-1185">Reference proteome</keyword>
<organism evidence="1 2">
    <name type="scientific">Dentiscutata erythropus</name>
    <dbReference type="NCBI Taxonomy" id="1348616"/>
    <lineage>
        <taxon>Eukaryota</taxon>
        <taxon>Fungi</taxon>
        <taxon>Fungi incertae sedis</taxon>
        <taxon>Mucoromycota</taxon>
        <taxon>Glomeromycotina</taxon>
        <taxon>Glomeromycetes</taxon>
        <taxon>Diversisporales</taxon>
        <taxon>Gigasporaceae</taxon>
        <taxon>Dentiscutata</taxon>
    </lineage>
</organism>
<evidence type="ECO:0000313" key="2">
    <source>
        <dbReference type="Proteomes" id="UP000789405"/>
    </source>
</evidence>